<evidence type="ECO:0000313" key="5">
    <source>
        <dbReference type="Proteomes" id="UP000240621"/>
    </source>
</evidence>
<dbReference type="InterPro" id="IPR037171">
    <property type="entry name" value="NagB/RpiA_transferase-like"/>
</dbReference>
<dbReference type="InterPro" id="IPR006148">
    <property type="entry name" value="Glc/Gal-6P_isomerase"/>
</dbReference>
<dbReference type="Gene3D" id="3.40.50.10320">
    <property type="entry name" value="LmbE-like"/>
    <property type="match status" value="1"/>
</dbReference>
<dbReference type="Proteomes" id="UP000396862">
    <property type="component" value="Unassembled WGS sequence"/>
</dbReference>
<dbReference type="Pfam" id="PF01182">
    <property type="entry name" value="Glucosamine_iso"/>
    <property type="match status" value="1"/>
</dbReference>
<dbReference type="RefSeq" id="WP_106541389.1">
    <property type="nucleotide sequence ID" value="NZ_BLAU01000001.1"/>
</dbReference>
<name>A0A2P8CIN8_9BACT</name>
<reference evidence="3 6" key="2">
    <citation type="submission" date="2019-10" db="EMBL/GenBank/DDBJ databases">
        <title>Prolixibacter strains distinguished by the presence of nitrate reductase genes were adept at nitrate-dependent anaerobic corrosion of metallic iron and carbon steel.</title>
        <authorList>
            <person name="Iino T."/>
            <person name="Shono N."/>
            <person name="Ito K."/>
            <person name="Nakamura R."/>
            <person name="Sueoka K."/>
            <person name="Harayama S."/>
            <person name="Ohkuma M."/>
        </authorList>
    </citation>
    <scope>NUCLEOTIDE SEQUENCE [LARGE SCALE GENOMIC DNA]</scope>
    <source>
        <strain evidence="3 6">MIC1-1</strain>
    </source>
</reference>
<dbReference type="SUPFAM" id="SSF102588">
    <property type="entry name" value="LmbE-like"/>
    <property type="match status" value="1"/>
</dbReference>
<dbReference type="NCBIfam" id="TIGR00502">
    <property type="entry name" value="nagB"/>
    <property type="match status" value="1"/>
</dbReference>
<dbReference type="EMBL" id="BLAU01000001">
    <property type="protein sequence ID" value="GET20989.1"/>
    <property type="molecule type" value="Genomic_DNA"/>
</dbReference>
<dbReference type="OrthoDB" id="9791139at2"/>
<dbReference type="Pfam" id="PF02585">
    <property type="entry name" value="PIG-L"/>
    <property type="match status" value="1"/>
</dbReference>
<dbReference type="GO" id="GO:0005975">
    <property type="term" value="P:carbohydrate metabolic process"/>
    <property type="evidence" value="ECO:0007669"/>
    <property type="project" value="InterPro"/>
</dbReference>
<sequence length="662" mass="75921">MDLSKKLQSDNPVFYGFGEYAPTNLTHRDMLTKYEKAPTYIYPEGKDVSQAVADEIADFIKEKQKKGEKCVLGLPTGSTQLGIYAELVRKHREEGLSFSNVVTFNIDEYYPMSPHSIHSYNNYMQRHLYEHVDIPEENIHIPDGTIMFDSVHDYCREYEKMIKEAGGIDLMLLGIGRTGHIGFNEPGSGRNTRTRIITLDPVTRQEEATEFQGFINVPRRAITMGVDTILESRKIILVALGESKASVIQKTVEEDPDSDVPASFIQEHHDVKVVLDSGASSQLVRVRTPWLVDNMDWNDDRLVRKAVVWLCKQAKKPILKLTGKDYNDFGLSDLLATVGSAYRINIKVFNDLQHTITGWPGGKPEVDDSNRPERAEPAKKRIVIFSPHPDDDVISMGGTLLRLVEQGHDVHVAYQVSGNFAVADEYISRYLDFHHEYAEFYNPGNEKAKEQKEKVLSFLKNKKDDEVDIMDVRKAKGLIRRMEARSALRYFGIPDSHIHFLDLPFYESGRRQKNPVGEEDVKIVMNLLNEVEPHQIFAAGDLSDPHGTHRVCLDTIFIALEHLRTDKDWMKTCWVWLYRGAWAEWEADEIEMAVPISPIELARKREAILRHQSQKEGAMFMGEDEREFWQRAEQRNRATASLYDQLGMAEYEAMEAFVKYYP</sequence>
<dbReference type="GO" id="GO:0006046">
    <property type="term" value="P:N-acetylglucosamine catabolic process"/>
    <property type="evidence" value="ECO:0007669"/>
    <property type="project" value="UniProtKB-UniRule"/>
</dbReference>
<reference evidence="4 5" key="1">
    <citation type="submission" date="2018-03" db="EMBL/GenBank/DDBJ databases">
        <title>Genomic Encyclopedia of Archaeal and Bacterial Type Strains, Phase II (KMG-II): from individual species to whole genera.</title>
        <authorList>
            <person name="Goeker M."/>
        </authorList>
    </citation>
    <scope>NUCLEOTIDE SEQUENCE [LARGE SCALE GENOMIC DNA]</scope>
    <source>
        <strain evidence="4 5">DSM 27267</strain>
    </source>
</reference>
<organism evidence="4 5">
    <name type="scientific">Prolixibacter denitrificans</name>
    <dbReference type="NCBI Taxonomy" id="1541063"/>
    <lineage>
        <taxon>Bacteria</taxon>
        <taxon>Pseudomonadati</taxon>
        <taxon>Bacteroidota</taxon>
        <taxon>Bacteroidia</taxon>
        <taxon>Marinilabiliales</taxon>
        <taxon>Prolixibacteraceae</taxon>
        <taxon>Prolixibacter</taxon>
    </lineage>
</organism>
<gene>
    <name evidence="4" type="ORF">CLV93_102615</name>
    <name evidence="3" type="ORF">JCM18694_12350</name>
</gene>
<evidence type="ECO:0000313" key="4">
    <source>
        <dbReference type="EMBL" id="PSK84824.1"/>
    </source>
</evidence>
<comment type="caution">
    <text evidence="4">The sequence shown here is derived from an EMBL/GenBank/DDBJ whole genome shotgun (WGS) entry which is preliminary data.</text>
</comment>
<keyword evidence="6" id="KW-1185">Reference proteome</keyword>
<evidence type="ECO:0000259" key="2">
    <source>
        <dbReference type="Pfam" id="PF01182"/>
    </source>
</evidence>
<dbReference type="CDD" id="cd01399">
    <property type="entry name" value="GlcN6P_deaminase"/>
    <property type="match status" value="1"/>
</dbReference>
<dbReference type="AlphaFoldDB" id="A0A2P8CIN8"/>
<dbReference type="NCBIfam" id="NF002557">
    <property type="entry name" value="PRK02122.1"/>
    <property type="match status" value="1"/>
</dbReference>
<dbReference type="InterPro" id="IPR004547">
    <property type="entry name" value="Glucosamine6P_isomerase"/>
</dbReference>
<feature type="domain" description="Glucosamine/galactosamine-6-phosphate isomerase" evidence="2">
    <location>
        <begin position="45"/>
        <end position="269"/>
    </location>
</feature>
<dbReference type="InterPro" id="IPR024078">
    <property type="entry name" value="LmbE-like_dom_sf"/>
</dbReference>
<proteinExistence type="predicted"/>
<dbReference type="PANTHER" id="PTHR42892:SF1">
    <property type="entry name" value="GLUCOSAMINE-6-PHOSPHATE ISOMERASE"/>
    <property type="match status" value="1"/>
</dbReference>
<dbReference type="PANTHER" id="PTHR42892">
    <property type="entry name" value="GLUCOSAMINE-6-PHOSPHATE DEAMINASE-LIKE PROTEIN BT_0258-RELATED"/>
    <property type="match status" value="1"/>
</dbReference>
<dbReference type="InterPro" id="IPR003737">
    <property type="entry name" value="GlcNAc_PI_deacetylase-related"/>
</dbReference>
<evidence type="ECO:0000313" key="3">
    <source>
        <dbReference type="EMBL" id="GET20989.1"/>
    </source>
</evidence>
<accession>A0A2P8CIN8</accession>
<dbReference type="SUPFAM" id="SSF100950">
    <property type="entry name" value="NagB/RpiA/CoA transferase-like"/>
    <property type="match status" value="1"/>
</dbReference>
<evidence type="ECO:0000256" key="1">
    <source>
        <dbReference type="NCBIfam" id="TIGR00502"/>
    </source>
</evidence>
<dbReference type="Gene3D" id="3.40.50.1360">
    <property type="match status" value="1"/>
</dbReference>
<dbReference type="GO" id="GO:0004342">
    <property type="term" value="F:glucosamine-6-phosphate deaminase activity"/>
    <property type="evidence" value="ECO:0007669"/>
    <property type="project" value="UniProtKB-UniRule"/>
</dbReference>
<dbReference type="InterPro" id="IPR052960">
    <property type="entry name" value="GlcN6P_deaminase-like"/>
</dbReference>
<protein>
    <recommendedName>
        <fullName evidence="1">Glucosamine-6-phosphate deaminase</fullName>
        <ecNumber evidence="1">3.5.99.6</ecNumber>
    </recommendedName>
</protein>
<dbReference type="Proteomes" id="UP000240621">
    <property type="component" value="Unassembled WGS sequence"/>
</dbReference>
<evidence type="ECO:0000313" key="6">
    <source>
        <dbReference type="Proteomes" id="UP000396862"/>
    </source>
</evidence>
<dbReference type="EMBL" id="PYGC01000002">
    <property type="protein sequence ID" value="PSK84824.1"/>
    <property type="molecule type" value="Genomic_DNA"/>
</dbReference>
<dbReference type="EC" id="3.5.99.6" evidence="1"/>